<proteinExistence type="predicted"/>
<name>A0AAE1ND75_9EUCA</name>
<comment type="caution">
    <text evidence="1">The sequence shown here is derived from an EMBL/GenBank/DDBJ whole genome shotgun (WGS) entry which is preliminary data.</text>
</comment>
<protein>
    <submittedName>
        <fullName evidence="1">Uncharacterized protein</fullName>
    </submittedName>
</protein>
<dbReference type="EMBL" id="JAWZYT010006995">
    <property type="protein sequence ID" value="KAK4287232.1"/>
    <property type="molecule type" value="Genomic_DNA"/>
</dbReference>
<reference evidence="1" key="1">
    <citation type="submission" date="2023-11" db="EMBL/GenBank/DDBJ databases">
        <title>Genome assemblies of two species of porcelain crab, Petrolisthes cinctipes and Petrolisthes manimaculis (Anomura: Porcellanidae).</title>
        <authorList>
            <person name="Angst P."/>
        </authorList>
    </citation>
    <scope>NUCLEOTIDE SEQUENCE</scope>
    <source>
        <strain evidence="1">PB745_02</strain>
        <tissue evidence="1">Gill</tissue>
    </source>
</reference>
<evidence type="ECO:0000313" key="1">
    <source>
        <dbReference type="EMBL" id="KAK4287232.1"/>
    </source>
</evidence>
<sequence>MEGWRTKECCGRVEELGVSWKGGGGRSVMEGWRRKECDGRVEELGRSVVEGSKISEIRGLSVVAAQPPER</sequence>
<accession>A0AAE1ND75</accession>
<organism evidence="1 2">
    <name type="scientific">Petrolisthes manimaculis</name>
    <dbReference type="NCBI Taxonomy" id="1843537"/>
    <lineage>
        <taxon>Eukaryota</taxon>
        <taxon>Metazoa</taxon>
        <taxon>Ecdysozoa</taxon>
        <taxon>Arthropoda</taxon>
        <taxon>Crustacea</taxon>
        <taxon>Multicrustacea</taxon>
        <taxon>Malacostraca</taxon>
        <taxon>Eumalacostraca</taxon>
        <taxon>Eucarida</taxon>
        <taxon>Decapoda</taxon>
        <taxon>Pleocyemata</taxon>
        <taxon>Anomura</taxon>
        <taxon>Galatheoidea</taxon>
        <taxon>Porcellanidae</taxon>
        <taxon>Petrolisthes</taxon>
    </lineage>
</organism>
<evidence type="ECO:0000313" key="2">
    <source>
        <dbReference type="Proteomes" id="UP001292094"/>
    </source>
</evidence>
<keyword evidence="2" id="KW-1185">Reference proteome</keyword>
<gene>
    <name evidence="1" type="ORF">Pmani_039694</name>
</gene>
<dbReference type="AlphaFoldDB" id="A0AAE1ND75"/>
<dbReference type="Proteomes" id="UP001292094">
    <property type="component" value="Unassembled WGS sequence"/>
</dbReference>